<evidence type="ECO:0000256" key="1">
    <source>
        <dbReference type="ARBA" id="ARBA00022448"/>
    </source>
</evidence>
<keyword evidence="4" id="KW-0808">Transferase</keyword>
<dbReference type="EMBL" id="JPXF01000002">
    <property type="protein sequence ID" value="KGJ82386.1"/>
    <property type="molecule type" value="Genomic_DNA"/>
</dbReference>
<organism evidence="9 11">
    <name type="scientific">Cryobacterium roopkundense</name>
    <dbReference type="NCBI Taxonomy" id="1001240"/>
    <lineage>
        <taxon>Bacteria</taxon>
        <taxon>Bacillati</taxon>
        <taxon>Actinomycetota</taxon>
        <taxon>Actinomycetes</taxon>
        <taxon>Micrococcales</taxon>
        <taxon>Microbacteriaceae</taxon>
        <taxon>Cryobacterium</taxon>
    </lineage>
</organism>
<dbReference type="SUPFAM" id="SSF52794">
    <property type="entry name" value="PTS system IIB component-like"/>
    <property type="match status" value="1"/>
</dbReference>
<keyword evidence="6" id="KW-0418">Kinase</keyword>
<keyword evidence="1" id="KW-0813">Transport</keyword>
<evidence type="ECO:0000256" key="5">
    <source>
        <dbReference type="ARBA" id="ARBA00022683"/>
    </source>
</evidence>
<dbReference type="InterPro" id="IPR003501">
    <property type="entry name" value="PTS_EIIB_2/3"/>
</dbReference>
<dbReference type="PROSITE" id="PS51100">
    <property type="entry name" value="PTS_EIIB_TYPE_3"/>
    <property type="match status" value="1"/>
</dbReference>
<feature type="domain" description="PTS EIIB type-3" evidence="8">
    <location>
        <begin position="1"/>
        <end position="103"/>
    </location>
</feature>
<dbReference type="Pfam" id="PF02302">
    <property type="entry name" value="PTS_IIB"/>
    <property type="match status" value="1"/>
</dbReference>
<evidence type="ECO:0000256" key="7">
    <source>
        <dbReference type="PROSITE-ProRule" id="PRU00423"/>
    </source>
</evidence>
<reference evidence="10 12" key="2">
    <citation type="submission" date="2020-08" db="EMBL/GenBank/DDBJ databases">
        <title>Sequencing the genomes of 1000 actinobacteria strains.</title>
        <authorList>
            <person name="Klenk H.-P."/>
        </authorList>
    </citation>
    <scope>NUCLEOTIDE SEQUENCE [LARGE SCALE GENOMIC DNA]</scope>
    <source>
        <strain evidence="10 12">DSM 21065</strain>
    </source>
</reference>
<dbReference type="GO" id="GO:0008982">
    <property type="term" value="F:protein-N(PI)-phosphohistidine-sugar phosphotransferase activity"/>
    <property type="evidence" value="ECO:0007669"/>
    <property type="project" value="InterPro"/>
</dbReference>
<dbReference type="STRING" id="1001240.GY21_01045"/>
<evidence type="ECO:0000256" key="3">
    <source>
        <dbReference type="ARBA" id="ARBA00022597"/>
    </source>
</evidence>
<keyword evidence="3" id="KW-0762">Sugar transport</keyword>
<evidence type="ECO:0000313" key="10">
    <source>
        <dbReference type="EMBL" id="MBB5639551.1"/>
    </source>
</evidence>
<protein>
    <submittedName>
        <fullName evidence="10">PTS system cellobiose-specific IIB component</fullName>
    </submittedName>
</protein>
<dbReference type="EMBL" id="JACHBQ010000001">
    <property type="protein sequence ID" value="MBB5639551.1"/>
    <property type="molecule type" value="Genomic_DNA"/>
</dbReference>
<dbReference type="PANTHER" id="PTHR34581:SF2">
    <property type="entry name" value="PTS SYSTEM N,N'-DIACETYLCHITOBIOSE-SPECIFIC EIIB COMPONENT"/>
    <property type="match status" value="1"/>
</dbReference>
<evidence type="ECO:0000259" key="8">
    <source>
        <dbReference type="PROSITE" id="PS51100"/>
    </source>
</evidence>
<feature type="modified residue" description="Phosphocysteine; by EIIA" evidence="7">
    <location>
        <position position="7"/>
    </location>
</feature>
<dbReference type="Gene3D" id="3.40.50.2300">
    <property type="match status" value="1"/>
</dbReference>
<evidence type="ECO:0000313" key="11">
    <source>
        <dbReference type="Proteomes" id="UP000029864"/>
    </source>
</evidence>
<dbReference type="Proteomes" id="UP000029864">
    <property type="component" value="Unassembled WGS sequence"/>
</dbReference>
<comment type="caution">
    <text evidence="9">The sequence shown here is derived from an EMBL/GenBank/DDBJ whole genome shotgun (WGS) entry which is preliminary data.</text>
</comment>
<proteinExistence type="predicted"/>
<keyword evidence="11" id="KW-1185">Reference proteome</keyword>
<reference evidence="9 11" key="1">
    <citation type="submission" date="2014-08" db="EMBL/GenBank/DDBJ databases">
        <authorList>
            <person name="Sisinthy S."/>
        </authorList>
    </citation>
    <scope>NUCLEOTIDE SEQUENCE [LARGE SCALE GENOMIC DNA]</scope>
    <source>
        <strain evidence="9 11">RuG17</strain>
    </source>
</reference>
<dbReference type="Proteomes" id="UP000561726">
    <property type="component" value="Unassembled WGS sequence"/>
</dbReference>
<accession>A0A099JW41</accession>
<name>A0A099JW41_9MICO</name>
<dbReference type="RefSeq" id="WP_035834631.1">
    <property type="nucleotide sequence ID" value="NZ_JACHBQ010000001.1"/>
</dbReference>
<evidence type="ECO:0000256" key="2">
    <source>
        <dbReference type="ARBA" id="ARBA00022553"/>
    </source>
</evidence>
<dbReference type="InterPro" id="IPR036095">
    <property type="entry name" value="PTS_EIIB-like_sf"/>
</dbReference>
<keyword evidence="5" id="KW-0598">Phosphotransferase system</keyword>
<dbReference type="OrthoDB" id="9808134at2"/>
<gene>
    <name evidence="10" type="ORF">BJ997_000099</name>
    <name evidence="9" type="ORF">GY21_01045</name>
</gene>
<keyword evidence="2" id="KW-0597">Phosphoprotein</keyword>
<evidence type="ECO:0000256" key="6">
    <source>
        <dbReference type="ARBA" id="ARBA00022777"/>
    </source>
</evidence>
<dbReference type="GO" id="GO:0016301">
    <property type="term" value="F:kinase activity"/>
    <property type="evidence" value="ECO:0007669"/>
    <property type="project" value="UniProtKB-KW"/>
</dbReference>
<dbReference type="InterPro" id="IPR051819">
    <property type="entry name" value="PTS_sugar-specific_EIIB"/>
</dbReference>
<sequence>MRIHVVCGAGASSTFVALRLRKSAAARGLSVHVTAGSESDLDSVLPNVDVLLVGPHLASRFAAIRLNADAAGVEARLLPDTVFAARDGEEALALALDAAGTHS</sequence>
<dbReference type="GO" id="GO:0009401">
    <property type="term" value="P:phosphoenolpyruvate-dependent sugar phosphotransferase system"/>
    <property type="evidence" value="ECO:0007669"/>
    <property type="project" value="UniProtKB-KW"/>
</dbReference>
<dbReference type="AlphaFoldDB" id="A0A099JW41"/>
<evidence type="ECO:0000313" key="9">
    <source>
        <dbReference type="EMBL" id="KGJ82386.1"/>
    </source>
</evidence>
<evidence type="ECO:0000256" key="4">
    <source>
        <dbReference type="ARBA" id="ARBA00022679"/>
    </source>
</evidence>
<dbReference type="PANTHER" id="PTHR34581">
    <property type="entry name" value="PTS SYSTEM N,N'-DIACETYLCHITOBIOSE-SPECIFIC EIIB COMPONENT"/>
    <property type="match status" value="1"/>
</dbReference>
<dbReference type="eggNOG" id="COG1440">
    <property type="taxonomic scope" value="Bacteria"/>
</dbReference>
<evidence type="ECO:0000313" key="12">
    <source>
        <dbReference type="Proteomes" id="UP000561726"/>
    </source>
</evidence>
<dbReference type="InterPro" id="IPR013012">
    <property type="entry name" value="PTS_EIIB_3"/>
</dbReference>